<evidence type="ECO:0000313" key="4">
    <source>
        <dbReference type="Proteomes" id="UP000319103"/>
    </source>
</evidence>
<reference evidence="3 4" key="1">
    <citation type="submission" date="2019-06" db="EMBL/GenBank/DDBJ databases">
        <title>Description of Kitasatospora acidophila sp. nov. isolated from pine grove soil, and reclassification of Streptomyces novaecaesareae to Kitasatospora novaeceasareae comb. nov.</title>
        <authorList>
            <person name="Kim M.J."/>
        </authorList>
    </citation>
    <scope>NUCLEOTIDE SEQUENCE [LARGE SCALE GENOMIC DNA]</scope>
    <source>
        <strain evidence="3 4">MMS16-CNU292</strain>
    </source>
</reference>
<dbReference type="Proteomes" id="UP000319103">
    <property type="component" value="Unassembled WGS sequence"/>
</dbReference>
<organism evidence="3 4">
    <name type="scientific">Kitasatospora acidiphila</name>
    <dbReference type="NCBI Taxonomy" id="2567942"/>
    <lineage>
        <taxon>Bacteria</taxon>
        <taxon>Bacillati</taxon>
        <taxon>Actinomycetota</taxon>
        <taxon>Actinomycetes</taxon>
        <taxon>Kitasatosporales</taxon>
        <taxon>Streptomycetaceae</taxon>
        <taxon>Kitasatospora</taxon>
    </lineage>
</organism>
<dbReference type="PROSITE" id="PS51723">
    <property type="entry name" value="PEPTIDASE_M60"/>
    <property type="match status" value="1"/>
</dbReference>
<gene>
    <name evidence="3" type="ORF">E6W39_10820</name>
</gene>
<dbReference type="OrthoDB" id="3177623at2"/>
<dbReference type="PANTHER" id="PTHR15730:SF5">
    <property type="entry name" value="SI:CH211-210B2.2-RELATED"/>
    <property type="match status" value="1"/>
</dbReference>
<accession>A0A540W0X6</accession>
<dbReference type="InterPro" id="IPR031161">
    <property type="entry name" value="Peptidase_M60_dom"/>
</dbReference>
<dbReference type="InterPro" id="IPR042279">
    <property type="entry name" value="Pep_M60_3"/>
</dbReference>
<keyword evidence="4" id="KW-1185">Reference proteome</keyword>
<feature type="domain" description="Peptidase M60" evidence="2">
    <location>
        <begin position="113"/>
        <end position="415"/>
    </location>
</feature>
<dbReference type="InterPro" id="IPR035423">
    <property type="entry name" value="M60-like_N"/>
</dbReference>
<feature type="region of interest" description="Disordered" evidence="1">
    <location>
        <begin position="1"/>
        <end position="49"/>
    </location>
</feature>
<comment type="caution">
    <text evidence="3">The sequence shown here is derived from an EMBL/GenBank/DDBJ whole genome shotgun (WGS) entry which is preliminary data.</text>
</comment>
<evidence type="ECO:0000256" key="1">
    <source>
        <dbReference type="SAM" id="MobiDB-lite"/>
    </source>
</evidence>
<dbReference type="AlphaFoldDB" id="A0A540W0X6"/>
<evidence type="ECO:0000313" key="3">
    <source>
        <dbReference type="EMBL" id="TQF02661.1"/>
    </source>
</evidence>
<name>A0A540W0X6_9ACTN</name>
<dbReference type="Gene3D" id="2.60.120.1250">
    <property type="entry name" value="Peptidase M60, enhancin-like domain 1"/>
    <property type="match status" value="1"/>
</dbReference>
<evidence type="ECO:0000259" key="2">
    <source>
        <dbReference type="PROSITE" id="PS51723"/>
    </source>
</evidence>
<sequence>MPVRRGFRASAVALSSHPPHYRRARPPAVRGRRQEGVPPMSSSSTTGRRAAGRVPMAALLATAAAAALLSAGCSADPPARPAQPSSSPLTVTLAATPSAEAEQQRLATEFHPDDTQPTGLYLPPHTSLTVTADRPGDAPVPELLVGTYGLDGTDSGTEDEPRTHRLQDATTVVGDDTGGLLYVRYTKDGGGAAPELTLHFGDAARPVPFHVLGKTPAAQWKAQLEAAKDVPVAQFVSEHLVLTVHLDSARRNAGQDPDDLLRGYEHILAVEDAISGLGGKAPSDARSPLRYFVSEGRAHIDPNAYYTRVCYPSDSIDEILNTAALNKGWGIWHELGHMHQQSSWTWDSTTEVTVNIYSLAVQRDAAQPSRLAADGTPEAVRGYLAKPAAARNYDAEDGDPFVRLAMFEQLRLAFGDRFYPELHKLTRRAEQAADPEQYLVLNASRVAGRNLAGFFSAWGVPVTDQTKAELAALGLPAPDQDPAAMDVAKSS</sequence>
<dbReference type="Gene3D" id="3.40.390.80">
    <property type="entry name" value="Peptidase M60, enhancin-like domain 2"/>
    <property type="match status" value="1"/>
</dbReference>
<dbReference type="Gene3D" id="1.10.390.30">
    <property type="entry name" value="Peptidase M60, enhancin-like domain 3"/>
    <property type="match status" value="1"/>
</dbReference>
<dbReference type="SMART" id="SM01276">
    <property type="entry name" value="M60-like"/>
    <property type="match status" value="1"/>
</dbReference>
<dbReference type="PANTHER" id="PTHR15730">
    <property type="entry name" value="EXPERIMENTAL AUTOIMMUNE PROSTATITIS ANTIGEN 2-RELATED"/>
    <property type="match status" value="1"/>
</dbReference>
<dbReference type="Pfam" id="PF13402">
    <property type="entry name" value="Peptidase_M60"/>
    <property type="match status" value="1"/>
</dbReference>
<dbReference type="InterPro" id="IPR051244">
    <property type="entry name" value="TCAF"/>
</dbReference>
<protein>
    <recommendedName>
        <fullName evidence="2">Peptidase M60 domain-containing protein</fullName>
    </recommendedName>
</protein>
<proteinExistence type="predicted"/>
<dbReference type="EMBL" id="VIGB01000003">
    <property type="protein sequence ID" value="TQF02661.1"/>
    <property type="molecule type" value="Genomic_DNA"/>
</dbReference>
<dbReference type="Pfam" id="PF17291">
    <property type="entry name" value="M60-like_N"/>
    <property type="match status" value="1"/>
</dbReference>